<accession>A0A726YK86</accession>
<comment type="similarity">
    <text evidence="2">Belongs to the YejK family.</text>
</comment>
<protein>
    <recommendedName>
        <fullName evidence="5">Nucleoid-associated protein</fullName>
    </recommendedName>
</protein>
<name>A0A726YK86_SALET</name>
<evidence type="ECO:0000256" key="2">
    <source>
        <dbReference type="ARBA" id="ARBA00009035"/>
    </source>
</evidence>
<evidence type="ECO:0000256" key="1">
    <source>
        <dbReference type="ARBA" id="ARBA00004453"/>
    </source>
</evidence>
<dbReference type="AlphaFoldDB" id="A0A726YK86"/>
<dbReference type="Pfam" id="PF04245">
    <property type="entry name" value="NA37"/>
    <property type="match status" value="1"/>
</dbReference>
<organism evidence="4">
    <name type="scientific">Salmonella enterica subsp. enterica serovar Ank</name>
    <dbReference type="NCBI Taxonomy" id="1173578"/>
    <lineage>
        <taxon>Bacteria</taxon>
        <taxon>Pseudomonadati</taxon>
        <taxon>Pseudomonadota</taxon>
        <taxon>Gammaproteobacteria</taxon>
        <taxon>Enterobacterales</taxon>
        <taxon>Enterobacteriaceae</taxon>
        <taxon>Salmonella</taxon>
    </lineage>
</organism>
<gene>
    <name evidence="4" type="ORF">G3V02_003456</name>
</gene>
<comment type="subcellular location">
    <subcellularLocation>
        <location evidence="1">Cytoplasm</location>
        <location evidence="1">Nucleoid</location>
    </subcellularLocation>
</comment>
<dbReference type="PANTHER" id="PTHR38772:SF1">
    <property type="entry name" value="NUCLEOID-ASSOCIATED PROTEIN YEJK"/>
    <property type="match status" value="1"/>
</dbReference>
<evidence type="ECO:0000256" key="3">
    <source>
        <dbReference type="ARBA" id="ARBA00022490"/>
    </source>
</evidence>
<dbReference type="GO" id="GO:0003690">
    <property type="term" value="F:double-stranded DNA binding"/>
    <property type="evidence" value="ECO:0007669"/>
    <property type="project" value="TreeGrafter"/>
</dbReference>
<dbReference type="PANTHER" id="PTHR38772">
    <property type="match status" value="1"/>
</dbReference>
<evidence type="ECO:0008006" key="5">
    <source>
        <dbReference type="Google" id="ProtNLM"/>
    </source>
</evidence>
<comment type="caution">
    <text evidence="4">The sequence shown here is derived from an EMBL/GenBank/DDBJ whole genome shotgun (WGS) entry which is preliminary data.</text>
</comment>
<evidence type="ECO:0000313" key="4">
    <source>
        <dbReference type="EMBL" id="HAE1794705.1"/>
    </source>
</evidence>
<keyword evidence="3" id="KW-0963">Cytoplasm</keyword>
<sequence>MSNTVIHNFIVHQIVRDSSRNAFLKPRAKENKVDELTKGVALSLLGLFNRTGLQTGTFHQESGKPKFEQTLAKYTSCVGTTFTFSNFRQMTVDLARILEGEMNKGGGKIAKPNYVVFFFHTTNETSYLSVITLLETQGFTLKNLSFATVERLDLDKLHLAARIRLNDWQDEMLKDRYISFRIGRNSEMRDYFQDFIGCVEFTAARIETKTLVDAIKQCCDDLYPDNQTKTNEIQDLASNYCKNNKDIDGKISLIALGKHLFPENDDYLLQVSQGEKYKLSERVSIDNKSLSGLTRFSGRTKKMSISFDADLMESKKVVYNDGVLTFHEIPKELKDSLDSKR</sequence>
<proteinExistence type="inferred from homology"/>
<dbReference type="GO" id="GO:0003727">
    <property type="term" value="F:single-stranded RNA binding"/>
    <property type="evidence" value="ECO:0007669"/>
    <property type="project" value="TreeGrafter"/>
</dbReference>
<reference evidence="4" key="1">
    <citation type="journal article" date="2018" name="Genome Biol.">
        <title>SKESA: strategic k-mer extension for scrupulous assemblies.</title>
        <authorList>
            <person name="Souvorov A."/>
            <person name="Agarwala R."/>
            <person name="Lipman D.J."/>
        </authorList>
    </citation>
    <scope>NUCLEOTIDE SEQUENCE</scope>
    <source>
        <strain evidence="4">BCW_2640</strain>
    </source>
</reference>
<dbReference type="EMBL" id="DAARBX010000017">
    <property type="protein sequence ID" value="HAE1794705.1"/>
    <property type="molecule type" value="Genomic_DNA"/>
</dbReference>
<dbReference type="GO" id="GO:0043590">
    <property type="term" value="C:bacterial nucleoid"/>
    <property type="evidence" value="ECO:0007669"/>
    <property type="project" value="TreeGrafter"/>
</dbReference>
<dbReference type="InterPro" id="IPR007358">
    <property type="entry name" value="Nucleoid_associated_NdpA"/>
</dbReference>
<reference evidence="4" key="2">
    <citation type="submission" date="2018-07" db="EMBL/GenBank/DDBJ databases">
        <authorList>
            <consortium name="NCBI Pathogen Detection Project"/>
        </authorList>
    </citation>
    <scope>NUCLEOTIDE SEQUENCE</scope>
    <source>
        <strain evidence="4">BCW_2640</strain>
    </source>
</reference>